<accession>A0A816IDX8</accession>
<evidence type="ECO:0000256" key="1">
    <source>
        <dbReference type="ARBA" id="ARBA00000707"/>
    </source>
</evidence>
<evidence type="ECO:0000259" key="14">
    <source>
        <dbReference type="PROSITE" id="PS50235"/>
    </source>
</evidence>
<feature type="signal peptide" evidence="13">
    <location>
        <begin position="1"/>
        <end position="23"/>
    </location>
</feature>
<evidence type="ECO:0000256" key="7">
    <source>
        <dbReference type="ARBA" id="ARBA00022786"/>
    </source>
</evidence>
<dbReference type="PROSITE" id="PS50865">
    <property type="entry name" value="ZF_MYND_2"/>
    <property type="match status" value="1"/>
</dbReference>
<evidence type="ECO:0000256" key="2">
    <source>
        <dbReference type="ARBA" id="ARBA00009085"/>
    </source>
</evidence>
<proteinExistence type="inferred from homology"/>
<organism evidence="16">
    <name type="scientific">Brassica napus</name>
    <name type="common">Rape</name>
    <dbReference type="NCBI Taxonomy" id="3708"/>
    <lineage>
        <taxon>Eukaryota</taxon>
        <taxon>Viridiplantae</taxon>
        <taxon>Streptophyta</taxon>
        <taxon>Embryophyta</taxon>
        <taxon>Tracheophyta</taxon>
        <taxon>Spermatophyta</taxon>
        <taxon>Magnoliopsida</taxon>
        <taxon>eudicotyledons</taxon>
        <taxon>Gunneridae</taxon>
        <taxon>Pentapetalae</taxon>
        <taxon>rosids</taxon>
        <taxon>malvids</taxon>
        <taxon>Brassicales</taxon>
        <taxon>Brassicaceae</taxon>
        <taxon>Brassiceae</taxon>
        <taxon>Brassica</taxon>
    </lineage>
</organism>
<keyword evidence="8" id="KW-0378">Hydrolase</keyword>
<evidence type="ECO:0000256" key="12">
    <source>
        <dbReference type="SAM" id="MobiDB-lite"/>
    </source>
</evidence>
<dbReference type="InterPro" id="IPR038765">
    <property type="entry name" value="Papain-like_cys_pep_sf"/>
</dbReference>
<feature type="compositionally biased region" description="Basic and acidic residues" evidence="12">
    <location>
        <begin position="285"/>
        <end position="295"/>
    </location>
</feature>
<evidence type="ECO:0000256" key="5">
    <source>
        <dbReference type="ARBA" id="ARBA00022723"/>
    </source>
</evidence>
<evidence type="ECO:0000256" key="3">
    <source>
        <dbReference type="ARBA" id="ARBA00012759"/>
    </source>
</evidence>
<dbReference type="PROSITE" id="PS50235">
    <property type="entry name" value="USP_3"/>
    <property type="match status" value="1"/>
</dbReference>
<dbReference type="GO" id="GO:0008270">
    <property type="term" value="F:zinc ion binding"/>
    <property type="evidence" value="ECO:0007669"/>
    <property type="project" value="UniProtKB-KW"/>
</dbReference>
<protein>
    <recommendedName>
        <fullName evidence="3">ubiquitinyl hydrolase 1</fullName>
        <ecNumber evidence="3">3.4.19.12</ecNumber>
    </recommendedName>
</protein>
<comment type="catalytic activity">
    <reaction evidence="1">
        <text>Thiol-dependent hydrolysis of ester, thioester, amide, peptide and isopeptide bonds formed by the C-terminal Gly of ubiquitin (a 76-residue protein attached to proteins as an intracellular targeting signal).</text>
        <dbReference type="EC" id="3.4.19.12"/>
    </reaction>
</comment>
<feature type="region of interest" description="Disordered" evidence="12">
    <location>
        <begin position="229"/>
        <end position="268"/>
    </location>
</feature>
<sequence>MSPFLLIGFLMLAFLLIRRQWRSAAVKREEVLRLISLATEESYLAAEEKEKEEARATVDYYGSSSSVPPDVYSCAVCHYPTTTRCAQCKSVRYCSSKCQILHWRRGHKEECRPPPLHDYDREEDKSVKSDGNLKKTQAYFYLLCVWFIDDLERYADGSHIEMPFRGTEFESSAADGLTGLETNERVNNDGVSVDLASDISTSRPSVQKVQPKSQAVDFTTSLNEKDNFYETKPISSKKSHNRTEKHSKGKATLLTDAKPQSSRRKVDTVGVSASNHLLSVEHEGEKNALGHEKTTCEPTSSAPAAALSSSTIPLPSKAISKPKVSQASSSSSVFKTSMQKVVQHFRPPKSSKLTQPSTSVNEMSFSYEMFVKLYRDRIELHPFGLVNLGNSCYANVVLQCLAFTRPLISYLIRGIHSKACRKKSWCFVCEFEFLILKSRGGESPLSPIKILSRLQKIGKHLGPGKQEDAHEFLRWCAVDTMQSVFLKEADAADPLAEETTLVGLTFGGYLHSKIKCMKCLHKSERTELMMDLTVEIGGDIGSLEEALAQFTAYEVLDGENRYLCDRCKSYQKAKKKLVILEGPNILTVVLKRFESDNFGKLSKPIHFPELLDISPYMSNPNHGDHHPMYSLYAVVVHLDATSYSGHYVCYIKNLHGDWFKIDDSNVFPVPLQTVLLEGAYMLLYARDSPRPVSKNGGGRKSKERRNLSAIPSRHDNNSKKKQEKDSSSSLLPRVDLSSGSLSSMFSSSETTSSCSTKDSSGFENLSDYLFGGVEQAWNQDPSSQTFY</sequence>
<gene>
    <name evidence="16" type="ORF">DARMORV10_C03P60630.1</name>
</gene>
<dbReference type="InterPro" id="IPR001394">
    <property type="entry name" value="Peptidase_C19_UCH"/>
</dbReference>
<feature type="region of interest" description="Disordered" evidence="12">
    <location>
        <begin position="197"/>
        <end position="217"/>
    </location>
</feature>
<dbReference type="InterPro" id="IPR050164">
    <property type="entry name" value="Peptidase_C19"/>
</dbReference>
<feature type="region of interest" description="Disordered" evidence="12">
    <location>
        <begin position="691"/>
        <end position="760"/>
    </location>
</feature>
<dbReference type="PROSITE" id="PS01360">
    <property type="entry name" value="ZF_MYND_1"/>
    <property type="match status" value="1"/>
</dbReference>
<feature type="chain" id="PRO_5032790826" description="ubiquitinyl hydrolase 1" evidence="13">
    <location>
        <begin position="24"/>
        <end position="787"/>
    </location>
</feature>
<feature type="compositionally biased region" description="Basic and acidic residues" evidence="12">
    <location>
        <begin position="712"/>
        <end position="726"/>
    </location>
</feature>
<dbReference type="GO" id="GO:0004843">
    <property type="term" value="F:cysteine-type deubiquitinase activity"/>
    <property type="evidence" value="ECO:0007669"/>
    <property type="project" value="UniProtKB-EC"/>
</dbReference>
<dbReference type="FunFam" id="6.10.140.2220:FF:000006">
    <property type="entry name" value="Ubiquitin carboxyl-terminal hydrolase 15"/>
    <property type="match status" value="1"/>
</dbReference>
<feature type="compositionally biased region" description="Polar residues" evidence="12">
    <location>
        <begin position="198"/>
        <end position="217"/>
    </location>
</feature>
<dbReference type="SUPFAM" id="SSF144232">
    <property type="entry name" value="HIT/MYND zinc finger-like"/>
    <property type="match status" value="1"/>
</dbReference>
<dbReference type="Pfam" id="PF00443">
    <property type="entry name" value="UCH"/>
    <property type="match status" value="1"/>
</dbReference>
<keyword evidence="4" id="KW-0645">Protease</keyword>
<dbReference type="PANTHER" id="PTHR24006:SF690">
    <property type="entry name" value="UBIQUITIN CARBOXYL-TERMINAL HYDROLASE 17"/>
    <property type="match status" value="1"/>
</dbReference>
<dbReference type="Gene3D" id="6.10.140.2220">
    <property type="match status" value="1"/>
</dbReference>
<dbReference type="InterPro" id="IPR028889">
    <property type="entry name" value="USP"/>
</dbReference>
<keyword evidence="6 11" id="KW-0863">Zinc-finger</keyword>
<keyword evidence="10" id="KW-0862">Zinc</keyword>
<evidence type="ECO:0000256" key="4">
    <source>
        <dbReference type="ARBA" id="ARBA00022670"/>
    </source>
</evidence>
<feature type="domain" description="USP" evidence="14">
    <location>
        <begin position="383"/>
        <end position="687"/>
    </location>
</feature>
<dbReference type="Proteomes" id="UP001295469">
    <property type="component" value="Chromosome C03"/>
</dbReference>
<keyword evidence="9" id="KW-0788">Thiol protease</keyword>
<dbReference type="SUPFAM" id="SSF54001">
    <property type="entry name" value="Cysteine proteinases"/>
    <property type="match status" value="1"/>
</dbReference>
<keyword evidence="5" id="KW-0479">Metal-binding</keyword>
<dbReference type="EMBL" id="HG994367">
    <property type="protein sequence ID" value="CAF1706937.1"/>
    <property type="molecule type" value="Genomic_DNA"/>
</dbReference>
<keyword evidence="7" id="KW-0833">Ubl conjugation pathway</keyword>
<comment type="similarity">
    <text evidence="2">Belongs to the peptidase C19 family.</text>
</comment>
<evidence type="ECO:0000256" key="8">
    <source>
        <dbReference type="ARBA" id="ARBA00022801"/>
    </source>
</evidence>
<dbReference type="InterPro" id="IPR002893">
    <property type="entry name" value="Znf_MYND"/>
</dbReference>
<dbReference type="GO" id="GO:0006508">
    <property type="term" value="P:proteolysis"/>
    <property type="evidence" value="ECO:0007669"/>
    <property type="project" value="UniProtKB-KW"/>
</dbReference>
<dbReference type="EC" id="3.4.19.12" evidence="3"/>
<dbReference type="Pfam" id="PF01753">
    <property type="entry name" value="zf-MYND"/>
    <property type="match status" value="1"/>
</dbReference>
<reference evidence="16" key="1">
    <citation type="submission" date="2021-01" db="EMBL/GenBank/DDBJ databases">
        <authorList>
            <consortium name="Genoscope - CEA"/>
            <person name="William W."/>
        </authorList>
    </citation>
    <scope>NUCLEOTIDE SEQUENCE</scope>
</reference>
<evidence type="ECO:0000313" key="16">
    <source>
        <dbReference type="EMBL" id="CAF1706937.1"/>
    </source>
</evidence>
<keyword evidence="13" id="KW-0732">Signal</keyword>
<evidence type="ECO:0000259" key="15">
    <source>
        <dbReference type="PROSITE" id="PS50865"/>
    </source>
</evidence>
<dbReference type="PANTHER" id="PTHR24006">
    <property type="entry name" value="UBIQUITIN CARBOXYL-TERMINAL HYDROLASE"/>
    <property type="match status" value="1"/>
</dbReference>
<evidence type="ECO:0000256" key="10">
    <source>
        <dbReference type="ARBA" id="ARBA00022833"/>
    </source>
</evidence>
<feature type="region of interest" description="Disordered" evidence="12">
    <location>
        <begin position="285"/>
        <end position="309"/>
    </location>
</feature>
<evidence type="ECO:0000256" key="6">
    <source>
        <dbReference type="ARBA" id="ARBA00022771"/>
    </source>
</evidence>
<dbReference type="PROSITE" id="PS00972">
    <property type="entry name" value="USP_1"/>
    <property type="match status" value="1"/>
</dbReference>
<dbReference type="AlphaFoldDB" id="A0A816IDX8"/>
<dbReference type="GO" id="GO:0016579">
    <property type="term" value="P:protein deubiquitination"/>
    <property type="evidence" value="ECO:0007669"/>
    <property type="project" value="InterPro"/>
</dbReference>
<dbReference type="InterPro" id="IPR018200">
    <property type="entry name" value="USP_CS"/>
</dbReference>
<dbReference type="Gene3D" id="3.90.70.10">
    <property type="entry name" value="Cysteine proteinases"/>
    <property type="match status" value="1"/>
</dbReference>
<feature type="compositionally biased region" description="Low complexity" evidence="12">
    <location>
        <begin position="298"/>
        <end position="309"/>
    </location>
</feature>
<feature type="domain" description="MYND-type" evidence="15">
    <location>
        <begin position="74"/>
        <end position="111"/>
    </location>
</feature>
<evidence type="ECO:0000256" key="9">
    <source>
        <dbReference type="ARBA" id="ARBA00022807"/>
    </source>
</evidence>
<evidence type="ECO:0000256" key="13">
    <source>
        <dbReference type="SAM" id="SignalP"/>
    </source>
</evidence>
<feature type="compositionally biased region" description="Low complexity" evidence="12">
    <location>
        <begin position="737"/>
        <end position="759"/>
    </location>
</feature>
<dbReference type="FunFam" id="3.90.70.10:FF:000026">
    <property type="entry name" value="Ubiquitin carboxyl-terminal hydrolase 15"/>
    <property type="match status" value="1"/>
</dbReference>
<evidence type="ECO:0000256" key="11">
    <source>
        <dbReference type="PROSITE-ProRule" id="PRU00134"/>
    </source>
</evidence>
<name>A0A816IDX8_BRANA</name>